<dbReference type="SUPFAM" id="SSF54171">
    <property type="entry name" value="DNA-binding domain"/>
    <property type="match status" value="1"/>
</dbReference>
<feature type="region of interest" description="Disordered" evidence="5">
    <location>
        <begin position="1"/>
        <end position="26"/>
    </location>
</feature>
<evidence type="ECO:0000259" key="7">
    <source>
        <dbReference type="PROSITE" id="PS51900"/>
    </source>
</evidence>
<dbReference type="Gene3D" id="3.30.160.60">
    <property type="entry name" value="Classic Zinc Finger"/>
    <property type="match status" value="1"/>
</dbReference>
<evidence type="ECO:0000256" key="5">
    <source>
        <dbReference type="SAM" id="MobiDB-lite"/>
    </source>
</evidence>
<dbReference type="Proteomes" id="UP000660021">
    <property type="component" value="Unassembled WGS sequence"/>
</dbReference>
<evidence type="ECO:0000259" key="6">
    <source>
        <dbReference type="PROSITE" id="PS51898"/>
    </source>
</evidence>
<dbReference type="InterPro" id="IPR011010">
    <property type="entry name" value="DNA_brk_join_enz"/>
</dbReference>
<organism evidence="8 9">
    <name type="scientific">Pseudoflavonifractor hominis</name>
    <dbReference type="NCBI Taxonomy" id="2763059"/>
    <lineage>
        <taxon>Bacteria</taxon>
        <taxon>Bacillati</taxon>
        <taxon>Bacillota</taxon>
        <taxon>Clostridia</taxon>
        <taxon>Eubacteriales</taxon>
        <taxon>Oscillospiraceae</taxon>
        <taxon>Pseudoflavonifractor</taxon>
    </lineage>
</organism>
<dbReference type="Pfam" id="PF13102">
    <property type="entry name" value="Phage_int_SAM_5"/>
    <property type="match status" value="1"/>
</dbReference>
<accession>A0ABR7HT03</accession>
<dbReference type="InterPro" id="IPR010998">
    <property type="entry name" value="Integrase_recombinase_N"/>
</dbReference>
<dbReference type="SUPFAM" id="SSF56349">
    <property type="entry name" value="DNA breaking-rejoining enzymes"/>
    <property type="match status" value="1"/>
</dbReference>
<keyword evidence="9" id="KW-1185">Reference proteome</keyword>
<comment type="caution">
    <text evidence="8">The sequence shown here is derived from an EMBL/GenBank/DDBJ whole genome shotgun (WGS) entry which is preliminary data.</text>
</comment>
<dbReference type="InterPro" id="IPR016177">
    <property type="entry name" value="DNA-bd_dom_sf"/>
</dbReference>
<evidence type="ECO:0000256" key="2">
    <source>
        <dbReference type="ARBA" id="ARBA00023125"/>
    </source>
</evidence>
<dbReference type="PROSITE" id="PS51900">
    <property type="entry name" value="CB"/>
    <property type="match status" value="1"/>
</dbReference>
<evidence type="ECO:0000313" key="9">
    <source>
        <dbReference type="Proteomes" id="UP000660021"/>
    </source>
</evidence>
<name>A0ABR7HT03_9FIRM</name>
<dbReference type="PANTHER" id="PTHR30349">
    <property type="entry name" value="PHAGE INTEGRASE-RELATED"/>
    <property type="match status" value="1"/>
</dbReference>
<keyword evidence="2 4" id="KW-0238">DNA-binding</keyword>
<dbReference type="Gene3D" id="1.10.150.130">
    <property type="match status" value="1"/>
</dbReference>
<dbReference type="InterPro" id="IPR002104">
    <property type="entry name" value="Integrase_catalytic"/>
</dbReference>
<dbReference type="InterPro" id="IPR044068">
    <property type="entry name" value="CB"/>
</dbReference>
<dbReference type="Pfam" id="PF00589">
    <property type="entry name" value="Phage_integrase"/>
    <property type="match status" value="1"/>
</dbReference>
<dbReference type="Gene3D" id="1.10.443.10">
    <property type="entry name" value="Intergrase catalytic core"/>
    <property type="match status" value="1"/>
</dbReference>
<evidence type="ECO:0000256" key="4">
    <source>
        <dbReference type="PROSITE-ProRule" id="PRU01248"/>
    </source>
</evidence>
<feature type="domain" description="Core-binding (CB)" evidence="7">
    <location>
        <begin position="69"/>
        <end position="150"/>
    </location>
</feature>
<dbReference type="InterPro" id="IPR004191">
    <property type="entry name" value="Integrase_Tn916-type_DNA-bd_N"/>
</dbReference>
<dbReference type="RefSeq" id="WP_186963455.1">
    <property type="nucleotide sequence ID" value="NZ_JACOPR010000003.1"/>
</dbReference>
<dbReference type="InterPro" id="IPR050090">
    <property type="entry name" value="Tyrosine_recombinase_XerCD"/>
</dbReference>
<feature type="domain" description="Tyr recombinase" evidence="6">
    <location>
        <begin position="173"/>
        <end position="379"/>
    </location>
</feature>
<dbReference type="Pfam" id="PF02920">
    <property type="entry name" value="Integrase_DNA"/>
    <property type="match status" value="1"/>
</dbReference>
<gene>
    <name evidence="8" type="ORF">H8S34_06980</name>
</gene>
<sequence length="385" mass="44243">MAGKRKDRNGRVLKTGENQRKNGTYDYRYTDSHGKVRCIYAKTLEDLRKKEAAIQRDLADGIDYAAGEVSVADLVDRYMSLKRDIGHNTKRAYGTVINRIKESEFGQMKVRNVKLSDAKRFYIDLHDTGSKRNTISIYHSVLRPTFEMAVDDDMIRKNPFKFKVSDIIPDDAVKRTALTKQQQENYLRFIQENGQDNYYDDIVILMGTGLRVSELYGLTKKDVDFKKRLIFIDHQLCRTAEKPYFVKSPKTSSGVRCIPMSDVVYMALKRAVANRQPPTVELLVDGYSGFLFLDKAGMPKVAMHLENYMRGMQKKMERIYGKSFPRVTPHVLRHTFCTNMQRAGIDVKSLQYLMGHSNVSVTLDVYTHVDFHAVQEAFGRAVSNL</sequence>
<dbReference type="CDD" id="cd01189">
    <property type="entry name" value="INT_ICEBs1_C_like"/>
    <property type="match status" value="1"/>
</dbReference>
<keyword evidence="3" id="KW-0233">DNA recombination</keyword>
<evidence type="ECO:0000256" key="1">
    <source>
        <dbReference type="ARBA" id="ARBA00008857"/>
    </source>
</evidence>
<protein>
    <submittedName>
        <fullName evidence="8">Site-specific integrase</fullName>
    </submittedName>
</protein>
<evidence type="ECO:0000313" key="8">
    <source>
        <dbReference type="EMBL" id="MBC5730577.1"/>
    </source>
</evidence>
<dbReference type="PANTHER" id="PTHR30349:SF41">
    <property type="entry name" value="INTEGRASE_RECOMBINASE PROTEIN MJ0367-RELATED"/>
    <property type="match status" value="1"/>
</dbReference>
<reference evidence="8 9" key="1">
    <citation type="submission" date="2020-08" db="EMBL/GenBank/DDBJ databases">
        <title>Genome public.</title>
        <authorList>
            <person name="Liu C."/>
            <person name="Sun Q."/>
        </authorList>
    </citation>
    <scope>NUCLEOTIDE SEQUENCE [LARGE SCALE GENOMIC DNA]</scope>
    <source>
        <strain evidence="8 9">New-38</strain>
    </source>
</reference>
<dbReference type="InterPro" id="IPR013762">
    <property type="entry name" value="Integrase-like_cat_sf"/>
</dbReference>
<dbReference type="InterPro" id="IPR025269">
    <property type="entry name" value="SAM-like_dom"/>
</dbReference>
<evidence type="ECO:0000256" key="3">
    <source>
        <dbReference type="ARBA" id="ARBA00023172"/>
    </source>
</evidence>
<proteinExistence type="inferred from homology"/>
<comment type="similarity">
    <text evidence="1">Belongs to the 'phage' integrase family.</text>
</comment>
<dbReference type="PROSITE" id="PS51898">
    <property type="entry name" value="TYR_RECOMBINASE"/>
    <property type="match status" value="1"/>
</dbReference>
<dbReference type="EMBL" id="JACOPR010000003">
    <property type="protein sequence ID" value="MBC5730577.1"/>
    <property type="molecule type" value="Genomic_DNA"/>
</dbReference>